<comment type="function">
    <text evidence="7">Thiolesterase that catalyzes the hydrolysis of S-D-lactoyl-glutathione to form glutathione and D-lactic acid.</text>
</comment>
<organism evidence="9 10">
    <name type="scientific">Herbaspirillum robiniae</name>
    <dbReference type="NCBI Taxonomy" id="2014887"/>
    <lineage>
        <taxon>Bacteria</taxon>
        <taxon>Pseudomonadati</taxon>
        <taxon>Pseudomonadota</taxon>
        <taxon>Betaproteobacteria</taxon>
        <taxon>Burkholderiales</taxon>
        <taxon>Oxalobacteraceae</taxon>
        <taxon>Herbaspirillum</taxon>
    </lineage>
</organism>
<dbReference type="GO" id="GO:0019243">
    <property type="term" value="P:methylglyoxal catabolic process to D-lactate via S-lactoyl-glutathione"/>
    <property type="evidence" value="ECO:0007669"/>
    <property type="project" value="UniProtKB-UniRule"/>
</dbReference>
<dbReference type="Pfam" id="PF00753">
    <property type="entry name" value="Lactamase_B"/>
    <property type="match status" value="1"/>
</dbReference>
<dbReference type="NCBIfam" id="TIGR03413">
    <property type="entry name" value="GSH_gloB"/>
    <property type="match status" value="1"/>
</dbReference>
<gene>
    <name evidence="7 9" type="primary">gloB</name>
    <name evidence="9" type="ORF">CEJ42_12780</name>
</gene>
<dbReference type="SMART" id="SM00849">
    <property type="entry name" value="Lactamase_B"/>
    <property type="match status" value="1"/>
</dbReference>
<feature type="binding site" evidence="7">
    <location>
        <position position="56"/>
    </location>
    <ligand>
        <name>Zn(2+)</name>
        <dbReference type="ChEBI" id="CHEBI:29105"/>
        <label>2</label>
    </ligand>
</feature>
<dbReference type="PANTHER" id="PTHR43705">
    <property type="entry name" value="HYDROXYACYLGLUTATHIONE HYDROLASE"/>
    <property type="match status" value="1"/>
</dbReference>
<feature type="binding site" evidence="7">
    <location>
        <position position="137"/>
    </location>
    <ligand>
        <name>Zn(2+)</name>
        <dbReference type="ChEBI" id="CHEBI:29105"/>
        <label>1</label>
    </ligand>
</feature>
<proteinExistence type="inferred from homology"/>
<dbReference type="GO" id="GO:0046872">
    <property type="term" value="F:metal ion binding"/>
    <property type="evidence" value="ECO:0007669"/>
    <property type="project" value="UniProtKB-KW"/>
</dbReference>
<dbReference type="InterPro" id="IPR036866">
    <property type="entry name" value="RibonucZ/Hydroxyglut_hydro"/>
</dbReference>
<feature type="binding site" evidence="7">
    <location>
        <position position="54"/>
    </location>
    <ligand>
        <name>Zn(2+)</name>
        <dbReference type="ChEBI" id="CHEBI:29105"/>
        <label>1</label>
    </ligand>
</feature>
<dbReference type="SUPFAM" id="SSF56281">
    <property type="entry name" value="Metallo-hydrolase/oxidoreductase"/>
    <property type="match status" value="1"/>
</dbReference>
<feature type="binding site" evidence="7">
    <location>
        <position position="52"/>
    </location>
    <ligand>
        <name>Zn(2+)</name>
        <dbReference type="ChEBI" id="CHEBI:29105"/>
        <label>1</label>
    </ligand>
</feature>
<feature type="binding site" evidence="7">
    <location>
        <position position="137"/>
    </location>
    <ligand>
        <name>Zn(2+)</name>
        <dbReference type="ChEBI" id="CHEBI:29105"/>
        <label>2</label>
    </ligand>
</feature>
<dbReference type="Pfam" id="PF16123">
    <property type="entry name" value="HAGH_C"/>
    <property type="match status" value="1"/>
</dbReference>
<evidence type="ECO:0000256" key="5">
    <source>
        <dbReference type="ARBA" id="ARBA00022801"/>
    </source>
</evidence>
<evidence type="ECO:0000256" key="7">
    <source>
        <dbReference type="HAMAP-Rule" id="MF_01374"/>
    </source>
</evidence>
<feature type="binding site" evidence="7">
    <location>
        <position position="175"/>
    </location>
    <ligand>
        <name>Zn(2+)</name>
        <dbReference type="ChEBI" id="CHEBI:29105"/>
        <label>2</label>
    </ligand>
</feature>
<dbReference type="InterPro" id="IPR032282">
    <property type="entry name" value="HAGH_C"/>
</dbReference>
<dbReference type="InterPro" id="IPR001279">
    <property type="entry name" value="Metallo-B-lactamas"/>
</dbReference>
<feature type="binding site" evidence="7">
    <location>
        <position position="118"/>
    </location>
    <ligand>
        <name>Zn(2+)</name>
        <dbReference type="ChEBI" id="CHEBI:29105"/>
        <label>1</label>
    </ligand>
</feature>
<evidence type="ECO:0000256" key="1">
    <source>
        <dbReference type="ARBA" id="ARBA00001623"/>
    </source>
</evidence>
<dbReference type="EMBL" id="NJGU01000006">
    <property type="protein sequence ID" value="OWY29029.1"/>
    <property type="molecule type" value="Genomic_DNA"/>
</dbReference>
<feature type="binding site" evidence="7">
    <location>
        <position position="57"/>
    </location>
    <ligand>
        <name>Zn(2+)</name>
        <dbReference type="ChEBI" id="CHEBI:29105"/>
        <label>2</label>
    </ligand>
</feature>
<dbReference type="CDD" id="cd07723">
    <property type="entry name" value="hydroxyacylglutathione_hydrolase_MBL-fold"/>
    <property type="match status" value="1"/>
</dbReference>
<dbReference type="InterPro" id="IPR035680">
    <property type="entry name" value="Clx_II_MBL"/>
</dbReference>
<dbReference type="AlphaFoldDB" id="A0A246WRJ5"/>
<keyword evidence="5 7" id="KW-0378">Hydrolase</keyword>
<feature type="domain" description="Metallo-beta-lactamase" evidence="8">
    <location>
        <begin position="11"/>
        <end position="175"/>
    </location>
</feature>
<dbReference type="InterPro" id="IPR017782">
    <property type="entry name" value="Hydroxyacylglutathione_Hdrlase"/>
</dbReference>
<reference evidence="9 10" key="1">
    <citation type="submission" date="2017-06" db="EMBL/GenBank/DDBJ databases">
        <title>Herbaspirillum phytohormonus sp. nov., isolated from the root nodule of Robinia pseudoacacia in lead-zinc mine.</title>
        <authorList>
            <person name="Fan M."/>
            <person name="Lin Y."/>
        </authorList>
    </citation>
    <scope>NUCLEOTIDE SEQUENCE [LARGE SCALE GENOMIC DNA]</scope>
    <source>
        <strain evidence="9 10">HZ10</strain>
    </source>
</reference>
<dbReference type="Proteomes" id="UP000197596">
    <property type="component" value="Unassembled WGS sequence"/>
</dbReference>
<dbReference type="PIRSF" id="PIRSF005457">
    <property type="entry name" value="Glx"/>
    <property type="match status" value="1"/>
</dbReference>
<comment type="catalytic activity">
    <reaction evidence="1 7">
        <text>an S-(2-hydroxyacyl)glutathione + H2O = a 2-hydroxy carboxylate + glutathione + H(+)</text>
        <dbReference type="Rhea" id="RHEA:21864"/>
        <dbReference type="ChEBI" id="CHEBI:15377"/>
        <dbReference type="ChEBI" id="CHEBI:15378"/>
        <dbReference type="ChEBI" id="CHEBI:57925"/>
        <dbReference type="ChEBI" id="CHEBI:58896"/>
        <dbReference type="ChEBI" id="CHEBI:71261"/>
        <dbReference type="EC" id="3.1.2.6"/>
    </reaction>
</comment>
<dbReference type="PANTHER" id="PTHR43705:SF1">
    <property type="entry name" value="HYDROXYACYLGLUTATHIONE HYDROLASE GLOB"/>
    <property type="match status" value="1"/>
</dbReference>
<evidence type="ECO:0000256" key="6">
    <source>
        <dbReference type="ARBA" id="ARBA00022833"/>
    </source>
</evidence>
<evidence type="ECO:0000256" key="2">
    <source>
        <dbReference type="ARBA" id="ARBA00004963"/>
    </source>
</evidence>
<comment type="cofactor">
    <cofactor evidence="7">
        <name>Zn(2+)</name>
        <dbReference type="ChEBI" id="CHEBI:29105"/>
    </cofactor>
    <text evidence="7">Binds 2 Zn(2+) ions per subunit.</text>
</comment>
<dbReference type="InterPro" id="IPR050110">
    <property type="entry name" value="Glyoxalase_II_hydrolase"/>
</dbReference>
<dbReference type="EC" id="3.1.2.6" evidence="7"/>
<dbReference type="UniPathway" id="UPA00619">
    <property type="reaction ID" value="UER00676"/>
</dbReference>
<accession>A0A246WRJ5</accession>
<dbReference type="GO" id="GO:0004416">
    <property type="term" value="F:hydroxyacylglutathione hydrolase activity"/>
    <property type="evidence" value="ECO:0007669"/>
    <property type="project" value="UniProtKB-UniRule"/>
</dbReference>
<comment type="caution">
    <text evidence="9">The sequence shown here is derived from an EMBL/GenBank/DDBJ whole genome shotgun (WGS) entry which is preliminary data.</text>
</comment>
<name>A0A246WRJ5_9BURK</name>
<evidence type="ECO:0000313" key="10">
    <source>
        <dbReference type="Proteomes" id="UP000197596"/>
    </source>
</evidence>
<evidence type="ECO:0000259" key="8">
    <source>
        <dbReference type="SMART" id="SM00849"/>
    </source>
</evidence>
<evidence type="ECO:0000313" key="9">
    <source>
        <dbReference type="EMBL" id="OWY29029.1"/>
    </source>
</evidence>
<keyword evidence="6 7" id="KW-0862">Zinc</keyword>
<sequence>MDVVAVPAFNDNYLWLIHNGRHAAVVDPGDAGPVLAALQAKGLTLSAILLTHHHADHVGGVVELAGRARSAEFPAIPVYGPARERDRIAGMTVALGQDDKVSVPQLALELDVIEVPGHTLGHIAYHAPAAGLLFCGDTLFAGGCGRIFEGTPSQMLASLARLASLPGATRVYCAHEYTLSNLKFAAAVEPGNADLVARIKAEQAKRERGEPTVPSTIALERGTNPFLRAGETEIVRSLQNAGRLKEFDEVASFAALREWKNTYK</sequence>
<dbReference type="HAMAP" id="MF_01374">
    <property type="entry name" value="Glyoxalase_2"/>
    <property type="match status" value="1"/>
</dbReference>
<comment type="subunit">
    <text evidence="7">Monomer.</text>
</comment>
<comment type="pathway">
    <text evidence="2 7">Secondary metabolite metabolism; methylglyoxal degradation; (R)-lactate from methylglyoxal: step 2/2.</text>
</comment>
<evidence type="ECO:0000256" key="3">
    <source>
        <dbReference type="ARBA" id="ARBA00006759"/>
    </source>
</evidence>
<comment type="similarity">
    <text evidence="3 7">Belongs to the metallo-beta-lactamase superfamily. Glyoxalase II family.</text>
</comment>
<evidence type="ECO:0000256" key="4">
    <source>
        <dbReference type="ARBA" id="ARBA00022723"/>
    </source>
</evidence>
<dbReference type="Gene3D" id="3.60.15.10">
    <property type="entry name" value="Ribonuclease Z/Hydroxyacylglutathione hydrolase-like"/>
    <property type="match status" value="1"/>
</dbReference>
<keyword evidence="4 7" id="KW-0479">Metal-binding</keyword>
<protein>
    <recommendedName>
        <fullName evidence="7">Hydroxyacylglutathione hydrolase</fullName>
        <ecNumber evidence="7">3.1.2.6</ecNumber>
    </recommendedName>
    <alternativeName>
        <fullName evidence="7">Glyoxalase II</fullName>
        <shortName evidence="7">Glx II</shortName>
    </alternativeName>
</protein>